<dbReference type="CDD" id="cd02808">
    <property type="entry name" value="GltS_FMN"/>
    <property type="match status" value="1"/>
</dbReference>
<dbReference type="SUPFAM" id="SSF51395">
    <property type="entry name" value="FMN-linked oxidoreductases"/>
    <property type="match status" value="1"/>
</dbReference>
<keyword evidence="3" id="KW-0472">Membrane</keyword>
<gene>
    <name evidence="5" type="ORF">SAMN04488081_0890</name>
</gene>
<protein>
    <submittedName>
        <fullName evidence="5">Glutamate synthase domain-containing protein 2</fullName>
    </submittedName>
</protein>
<evidence type="ECO:0000256" key="3">
    <source>
        <dbReference type="SAM" id="Phobius"/>
    </source>
</evidence>
<dbReference type="InterPro" id="IPR002932">
    <property type="entry name" value="Glu_synthdom"/>
</dbReference>
<dbReference type="Proteomes" id="UP000198647">
    <property type="component" value="Unassembled WGS sequence"/>
</dbReference>
<dbReference type="RefSeq" id="WP_093105903.1">
    <property type="nucleotide sequence ID" value="NZ_FNOS01000002.1"/>
</dbReference>
<organism evidence="5 6">
    <name type="scientific">Salimicrobium album</name>
    <dbReference type="NCBI Taxonomy" id="50717"/>
    <lineage>
        <taxon>Bacteria</taxon>
        <taxon>Bacillati</taxon>
        <taxon>Bacillota</taxon>
        <taxon>Bacilli</taxon>
        <taxon>Bacillales</taxon>
        <taxon>Bacillaceae</taxon>
        <taxon>Salimicrobium</taxon>
    </lineage>
</organism>
<dbReference type="Pfam" id="PF01645">
    <property type="entry name" value="Glu_synthase"/>
    <property type="match status" value="1"/>
</dbReference>
<dbReference type="InterPro" id="IPR024188">
    <property type="entry name" value="GltB"/>
</dbReference>
<feature type="transmembrane region" description="Helical" evidence="3">
    <location>
        <begin position="6"/>
        <end position="29"/>
    </location>
</feature>
<dbReference type="EMBL" id="FNOS01000002">
    <property type="protein sequence ID" value="SDX63423.1"/>
    <property type="molecule type" value="Genomic_DNA"/>
</dbReference>
<dbReference type="Gene3D" id="3.20.20.70">
    <property type="entry name" value="Aldolase class I"/>
    <property type="match status" value="1"/>
</dbReference>
<sequence>MEETLLVITVTLIGLAILIPLILALWLYIHDERQNEHSVLKNYPLLGRFRYIVEKTGPEFRQYLFHNDREGKPFNRKEFEYVNKAGKYNTRMMGYGAERDFTEDGWYLVNDMFPVQAEELRIDQSEPIKTKLYDIDKEQLFKRKEHRFDSELDPVYLHDDDCVILGKHTVDHPFRLKGLIGQSAMSFGSLGDHAITALSKGLGRAGGTWMNTGEGSVSPYHLKGDVDIIMQISPGLFGVRTKDGEFSWEAFRDQASREQIKAFELKLAQGAKTRGGHVDGKKVTEEIAEIRKVEPGKDIDSPNRFPGIDTPAQLLHFLSDLRASGGKPVGMKIVAGNEQQVERLVSAMVEEDIVPDFLTVDGGEGGTGASYYGLAYSVGLPAFSAIPMVDDMLKKYGIRRRTKIIASGKLLTPDKIAMALALGADLINIARGFMMSVGCIMSQVCHKNTCPVGVATTDAELQQALVIEEKNYRVTNYLIALRQGLFDLAAVAGLDSPTKFTREHIVYHSDFRKVINEEDGPGR</sequence>
<evidence type="ECO:0000313" key="6">
    <source>
        <dbReference type="Proteomes" id="UP000198647"/>
    </source>
</evidence>
<comment type="similarity">
    <text evidence="1 2">Belongs to the glutamate synthase family.</text>
</comment>
<feature type="domain" description="Glutamate synthase" evidence="4">
    <location>
        <begin position="133"/>
        <end position="494"/>
    </location>
</feature>
<proteinExistence type="inferred from homology"/>
<keyword evidence="3" id="KW-1133">Transmembrane helix</keyword>
<dbReference type="PANTHER" id="PTHR43819">
    <property type="entry name" value="ARCHAEAL-TYPE GLUTAMATE SYNTHASE [NADPH]"/>
    <property type="match status" value="1"/>
</dbReference>
<evidence type="ECO:0000256" key="2">
    <source>
        <dbReference type="PIRNR" id="PIRNR006429"/>
    </source>
</evidence>
<dbReference type="PIRSF" id="PIRSF006429">
    <property type="entry name" value="GOGAT_lg_2"/>
    <property type="match status" value="1"/>
</dbReference>
<evidence type="ECO:0000259" key="4">
    <source>
        <dbReference type="Pfam" id="PF01645"/>
    </source>
</evidence>
<dbReference type="InterPro" id="IPR013785">
    <property type="entry name" value="Aldolase_TIM"/>
</dbReference>
<reference evidence="5 6" key="1">
    <citation type="submission" date="2016-10" db="EMBL/GenBank/DDBJ databases">
        <authorList>
            <person name="Varghese N."/>
            <person name="Submissions S."/>
        </authorList>
    </citation>
    <scope>NUCLEOTIDE SEQUENCE [LARGE SCALE GENOMIC DNA]</scope>
    <source>
        <strain evidence="5 6">DSM 20748</strain>
    </source>
</reference>
<evidence type="ECO:0000256" key="1">
    <source>
        <dbReference type="ARBA" id="ARBA00009716"/>
    </source>
</evidence>
<keyword evidence="3" id="KW-0812">Transmembrane</keyword>
<accession>A0A1H3DAF9</accession>
<name>A0A1H3DAF9_9BACI</name>
<keyword evidence="6" id="KW-1185">Reference proteome</keyword>
<comment type="caution">
    <text evidence="5">The sequence shown here is derived from an EMBL/GenBank/DDBJ whole genome shotgun (WGS) entry which is preliminary data.</text>
</comment>
<evidence type="ECO:0000313" key="5">
    <source>
        <dbReference type="EMBL" id="SDX63423.1"/>
    </source>
</evidence>
<dbReference type="PANTHER" id="PTHR43819:SF1">
    <property type="entry name" value="ARCHAEAL-TYPE GLUTAMATE SYNTHASE [NADPH]"/>
    <property type="match status" value="1"/>
</dbReference>